<name>A0A495JI47_9ACTN</name>
<dbReference type="InterPro" id="IPR011009">
    <property type="entry name" value="Kinase-like_dom_sf"/>
</dbReference>
<dbReference type="GO" id="GO:0016740">
    <property type="term" value="F:transferase activity"/>
    <property type="evidence" value="ECO:0007669"/>
    <property type="project" value="UniProtKB-KW"/>
</dbReference>
<comment type="caution">
    <text evidence="1">The sequence shown here is derived from an EMBL/GenBank/DDBJ whole genome shotgun (WGS) entry which is preliminary data.</text>
</comment>
<sequence length="305" mass="33022">MIADYVVTALLAALTDNAGFDVVRREWIRVWQLSGVERLHLTGGATLVFKYAAGPFANEDRTLRYLAAHGVPVPRVRGSATIENTLGMLIEDLGPATREANEDDAAIAAARLHNLDPAPGLATLDETTLRALPARSLGHIHHLRDNGRLTDARKLAQLFHALNSIAPTRAAGADLAPFGICHSELHPTSLHITDHGWHLLDVAKAFNGPGILDLATWHGTRNPADPPRLRRLLTRYVQAGGNPHALTNRAGLPAETWALAWHRIWAAEALLHQTTITTDQTGPEQGTIDAIQRQATGALELLNTS</sequence>
<gene>
    <name evidence="1" type="ORF">BDK92_2749</name>
</gene>
<evidence type="ECO:0000313" key="2">
    <source>
        <dbReference type="Proteomes" id="UP000277671"/>
    </source>
</evidence>
<dbReference type="EMBL" id="RBKT01000001">
    <property type="protein sequence ID" value="RKR88425.1"/>
    <property type="molecule type" value="Genomic_DNA"/>
</dbReference>
<protein>
    <submittedName>
        <fullName evidence="1">Phosphotransferase family enzyme</fullName>
    </submittedName>
</protein>
<evidence type="ECO:0000313" key="1">
    <source>
        <dbReference type="EMBL" id="RKR88425.1"/>
    </source>
</evidence>
<keyword evidence="1" id="KW-0808">Transferase</keyword>
<dbReference type="AlphaFoldDB" id="A0A495JI47"/>
<dbReference type="RefSeq" id="WP_170208582.1">
    <property type="nucleotide sequence ID" value="NZ_RBKT01000001.1"/>
</dbReference>
<keyword evidence="2" id="KW-1185">Reference proteome</keyword>
<dbReference type="Proteomes" id="UP000277671">
    <property type="component" value="Unassembled WGS sequence"/>
</dbReference>
<organism evidence="1 2">
    <name type="scientific">Micromonospora pisi</name>
    <dbReference type="NCBI Taxonomy" id="589240"/>
    <lineage>
        <taxon>Bacteria</taxon>
        <taxon>Bacillati</taxon>
        <taxon>Actinomycetota</taxon>
        <taxon>Actinomycetes</taxon>
        <taxon>Micromonosporales</taxon>
        <taxon>Micromonosporaceae</taxon>
        <taxon>Micromonospora</taxon>
    </lineage>
</organism>
<dbReference type="SUPFAM" id="SSF56112">
    <property type="entry name" value="Protein kinase-like (PK-like)"/>
    <property type="match status" value="1"/>
</dbReference>
<proteinExistence type="predicted"/>
<accession>A0A495JI47</accession>
<reference evidence="1 2" key="1">
    <citation type="submission" date="2018-10" db="EMBL/GenBank/DDBJ databases">
        <title>Sequencing the genomes of 1000 actinobacteria strains.</title>
        <authorList>
            <person name="Klenk H.-P."/>
        </authorList>
    </citation>
    <scope>NUCLEOTIDE SEQUENCE [LARGE SCALE GENOMIC DNA]</scope>
    <source>
        <strain evidence="1 2">DSM 45175</strain>
    </source>
</reference>